<evidence type="ECO:0000313" key="1">
    <source>
        <dbReference type="EMBL" id="MEX0429485.1"/>
    </source>
</evidence>
<dbReference type="InterPro" id="IPR021247">
    <property type="entry name" value="DUF2785"/>
</dbReference>
<accession>A0ABV3T2Q6</accession>
<name>A0ABV3T2Q6_9ACTN</name>
<gene>
    <name evidence="1" type="ORF">AB3X52_17850</name>
</gene>
<organism evidence="1 2">
    <name type="scientific">Nocardioides eburneus</name>
    <dbReference type="NCBI Taxonomy" id="3231482"/>
    <lineage>
        <taxon>Bacteria</taxon>
        <taxon>Bacillati</taxon>
        <taxon>Actinomycetota</taxon>
        <taxon>Actinomycetes</taxon>
        <taxon>Propionibacteriales</taxon>
        <taxon>Nocardioidaceae</taxon>
        <taxon>Nocardioides</taxon>
    </lineage>
</organism>
<sequence length="294" mass="31585">MSGSYWEEVHATGLAVPSDRPLDELTAELTRMLGDPDPQLRDALAYPTLTTWIARGVYDDLLSGLGDGMAAGLTVDLGETDTDTVFRRSFSALVLGACIARDNSRPLVAGGKILEWGDRIATWLLRERDLRGFVPGKGWAHAMAHGADALGSLAASPHLSTPELTVVLDVVADRILARSDTVLVHGEPDRLASATVAVLRRNLVPLSVLEPWVNRIGAVAATPSTAAGRDPYLVTANAESFLRALYLQLALGTRQPEVRHDLLLVIVDALKRSNVQHLGYSGPSRRTDLAPPPL</sequence>
<reference evidence="1 2" key="1">
    <citation type="submission" date="2024-07" db="EMBL/GenBank/DDBJ databases">
        <authorList>
            <person name="Lee S."/>
            <person name="Kang M."/>
        </authorList>
    </citation>
    <scope>NUCLEOTIDE SEQUENCE [LARGE SCALE GENOMIC DNA]</scope>
    <source>
        <strain evidence="1 2">DS6</strain>
    </source>
</reference>
<keyword evidence="2" id="KW-1185">Reference proteome</keyword>
<dbReference type="RefSeq" id="WP_367995452.1">
    <property type="nucleotide sequence ID" value="NZ_JBFPJR010000045.1"/>
</dbReference>
<dbReference type="EMBL" id="JBFPJR010000045">
    <property type="protein sequence ID" value="MEX0429485.1"/>
    <property type="molecule type" value="Genomic_DNA"/>
</dbReference>
<evidence type="ECO:0000313" key="2">
    <source>
        <dbReference type="Proteomes" id="UP001556631"/>
    </source>
</evidence>
<dbReference type="Pfam" id="PF10978">
    <property type="entry name" value="DUF2785"/>
    <property type="match status" value="1"/>
</dbReference>
<protein>
    <submittedName>
        <fullName evidence="1">DUF2785 domain-containing protein</fullName>
    </submittedName>
</protein>
<proteinExistence type="predicted"/>
<dbReference type="Proteomes" id="UP001556631">
    <property type="component" value="Unassembled WGS sequence"/>
</dbReference>
<comment type="caution">
    <text evidence="1">The sequence shown here is derived from an EMBL/GenBank/DDBJ whole genome shotgun (WGS) entry which is preliminary data.</text>
</comment>